<dbReference type="EMBL" id="CAJOBA010042456">
    <property type="protein sequence ID" value="CAF4133423.1"/>
    <property type="molecule type" value="Genomic_DNA"/>
</dbReference>
<dbReference type="Proteomes" id="UP000681722">
    <property type="component" value="Unassembled WGS sequence"/>
</dbReference>
<organism evidence="2 6">
    <name type="scientific">Didymodactylos carnosus</name>
    <dbReference type="NCBI Taxonomy" id="1234261"/>
    <lineage>
        <taxon>Eukaryota</taxon>
        <taxon>Metazoa</taxon>
        <taxon>Spiralia</taxon>
        <taxon>Gnathifera</taxon>
        <taxon>Rotifera</taxon>
        <taxon>Eurotatoria</taxon>
        <taxon>Bdelloidea</taxon>
        <taxon>Philodinida</taxon>
        <taxon>Philodinidae</taxon>
        <taxon>Didymodactylos</taxon>
    </lineage>
</organism>
<evidence type="ECO:0000313" key="6">
    <source>
        <dbReference type="Proteomes" id="UP000663829"/>
    </source>
</evidence>
<feature type="compositionally biased region" description="Polar residues" evidence="1">
    <location>
        <begin position="201"/>
        <end position="213"/>
    </location>
</feature>
<evidence type="ECO:0000313" key="4">
    <source>
        <dbReference type="EMBL" id="CAF3827503.1"/>
    </source>
</evidence>
<name>A0A814L635_9BILA</name>
<dbReference type="EMBL" id="CAJOBC010004432">
    <property type="protein sequence ID" value="CAF3827503.1"/>
    <property type="molecule type" value="Genomic_DNA"/>
</dbReference>
<evidence type="ECO:0000313" key="5">
    <source>
        <dbReference type="EMBL" id="CAF4133423.1"/>
    </source>
</evidence>
<dbReference type="OrthoDB" id="10038142at2759"/>
<protein>
    <submittedName>
        <fullName evidence="2">Uncharacterized protein</fullName>
    </submittedName>
</protein>
<evidence type="ECO:0000313" key="2">
    <source>
        <dbReference type="EMBL" id="CAF1058960.1"/>
    </source>
</evidence>
<dbReference type="Proteomes" id="UP000677228">
    <property type="component" value="Unassembled WGS sequence"/>
</dbReference>
<feature type="compositionally biased region" description="Acidic residues" evidence="1">
    <location>
        <begin position="233"/>
        <end position="246"/>
    </location>
</feature>
<keyword evidence="6" id="KW-1185">Reference proteome</keyword>
<dbReference type="Proteomes" id="UP000663829">
    <property type="component" value="Unassembled WGS sequence"/>
</dbReference>
<dbReference type="Proteomes" id="UP000682733">
    <property type="component" value="Unassembled WGS sequence"/>
</dbReference>
<reference evidence="2" key="1">
    <citation type="submission" date="2021-02" db="EMBL/GenBank/DDBJ databases">
        <authorList>
            <person name="Nowell W R."/>
        </authorList>
    </citation>
    <scope>NUCLEOTIDE SEQUENCE</scope>
</reference>
<evidence type="ECO:0000256" key="1">
    <source>
        <dbReference type="SAM" id="MobiDB-lite"/>
    </source>
</evidence>
<feature type="region of interest" description="Disordered" evidence="1">
    <location>
        <begin position="176"/>
        <end position="246"/>
    </location>
</feature>
<dbReference type="AlphaFoldDB" id="A0A814L635"/>
<comment type="caution">
    <text evidence="2">The sequence shown here is derived from an EMBL/GenBank/DDBJ whole genome shotgun (WGS) entry which is preliminary data.</text>
</comment>
<dbReference type="EMBL" id="CAJNOK010020854">
    <property type="protein sequence ID" value="CAF1322990.1"/>
    <property type="molecule type" value="Genomic_DNA"/>
</dbReference>
<sequence length="286" mass="32702">MATIVTNHTVPATSHRQYIEREKSTIDEIREIVREQSFITTATPITATTTPELGDVPVKKYPPLPDILATDGTFYRTESSLLPSENDTTLSTKHHHHPRKIITKQMFYHFATPPKSHTTTNNHHHRRSLNIATQQQQHRLPALHSNHHQKKTLVNIMDLNEDLPFVFPTSPNNIIQRSTYTSPGERVISPIKRPSAPSPPTSAQIKRTTTNGFCTPAQKNHHSDEEISKLSLDEDEDDINEDDDNQMFDIGEKAYYKRNHAHNERKAPFLDDTHPLDNDLYPTFLS</sequence>
<evidence type="ECO:0000313" key="3">
    <source>
        <dbReference type="EMBL" id="CAF1322990.1"/>
    </source>
</evidence>
<accession>A0A814L635</accession>
<dbReference type="EMBL" id="CAJNOQ010004433">
    <property type="protein sequence ID" value="CAF1058960.1"/>
    <property type="molecule type" value="Genomic_DNA"/>
</dbReference>
<proteinExistence type="predicted"/>
<gene>
    <name evidence="2" type="ORF">GPM918_LOCUS16676</name>
    <name evidence="3" type="ORF">OVA965_LOCUS29528</name>
    <name evidence="4" type="ORF">SRO942_LOCUS16674</name>
    <name evidence="5" type="ORF">TMI583_LOCUS30300</name>
</gene>
<feature type="compositionally biased region" description="Basic and acidic residues" evidence="1">
    <location>
        <begin position="221"/>
        <end position="232"/>
    </location>
</feature>